<keyword evidence="9" id="KW-0460">Magnesium</keyword>
<feature type="region of interest" description="Disordered" evidence="13">
    <location>
        <begin position="113"/>
        <end position="144"/>
    </location>
</feature>
<dbReference type="STRING" id="743788.S8G0D5"/>
<evidence type="ECO:0000313" key="15">
    <source>
        <dbReference type="EMBL" id="EPT03845.1"/>
    </source>
</evidence>
<evidence type="ECO:0000256" key="13">
    <source>
        <dbReference type="SAM" id="MobiDB-lite"/>
    </source>
</evidence>
<comment type="subcellular location">
    <subcellularLocation>
        <location evidence="2">Endoplasmic reticulum membrane</location>
    </subcellularLocation>
</comment>
<feature type="region of interest" description="Disordered" evidence="13">
    <location>
        <begin position="170"/>
        <end position="191"/>
    </location>
</feature>
<dbReference type="EMBL" id="KE504128">
    <property type="protein sequence ID" value="EPT03845.1"/>
    <property type="molecule type" value="Genomic_DNA"/>
</dbReference>
<comment type="similarity">
    <text evidence="4">Belongs to the UPP synthase family.</text>
</comment>
<dbReference type="UniPathway" id="UPA00378"/>
<dbReference type="GO" id="GO:1904423">
    <property type="term" value="C:dehydrodolichyl diphosphate synthase complex"/>
    <property type="evidence" value="ECO:0007669"/>
    <property type="project" value="InterPro"/>
</dbReference>
<keyword evidence="8" id="KW-0256">Endoplasmic reticulum</keyword>
<evidence type="ECO:0000256" key="5">
    <source>
        <dbReference type="ARBA" id="ARBA00012596"/>
    </source>
</evidence>
<feature type="signal peptide" evidence="14">
    <location>
        <begin position="1"/>
        <end position="22"/>
    </location>
</feature>
<sequence length="327" mass="36643">MSWLASLILALFHVVHWLVTSARRFLAIPKQPQPLVAQRSKLPTHLALLLVLNPHCDRDAVEETLVESVERAVTWCRAAGINRLTVYDREGFLSTLSLDIRKRLVKTFATPSNDSDLETELEYPLTPPSSDDSDSRPLSPDSEVTPFKLCVTSMQIPGHAGKARRRLLGVKSTTRRRRPTGGPVSEPTTPAPITLHILSRKAGKPAIAEVANALLRRRVADRPLRDGKQLPVTSEAGISSLLQGDSGFPEPDLMLVHHIHPNPTSDLLDLHGFPPWQIRLTEFGRDESVEIWWRRWRHPHSAGKPLNEIEFRRALDTYAAAEMRLGK</sequence>
<keyword evidence="11" id="KW-0472">Membrane</keyword>
<dbReference type="OrthoDB" id="3057168at2759"/>
<comment type="catalytic activity">
    <reaction evidence="12">
        <text>n isopentenyl diphosphate + (2E,6E)-farnesyl diphosphate = a di-trans,poly-cis-polyprenyl diphosphate + n diphosphate</text>
        <dbReference type="Rhea" id="RHEA:53008"/>
        <dbReference type="Rhea" id="RHEA-COMP:19494"/>
        <dbReference type="ChEBI" id="CHEBI:33019"/>
        <dbReference type="ChEBI" id="CHEBI:128769"/>
        <dbReference type="ChEBI" id="CHEBI:136960"/>
        <dbReference type="ChEBI" id="CHEBI:175763"/>
        <dbReference type="EC" id="2.5.1.87"/>
    </reaction>
</comment>
<dbReference type="PANTHER" id="PTHR21528:SF0">
    <property type="entry name" value="DEHYDRODOLICHYL DIPHOSPHATE SYNTHASE COMPLEX SUBUNIT NUS1"/>
    <property type="match status" value="1"/>
</dbReference>
<accession>S8G0D5</accession>
<evidence type="ECO:0000256" key="6">
    <source>
        <dbReference type="ARBA" id="ARBA00022679"/>
    </source>
</evidence>
<feature type="compositionally biased region" description="Basic residues" evidence="13">
    <location>
        <begin position="170"/>
        <end position="179"/>
    </location>
</feature>
<protein>
    <recommendedName>
        <fullName evidence="5">ditrans,polycis-polyprenyl diphosphate synthase [(2E,6E)-farnesyldiphosphate specific]</fullName>
        <ecNumber evidence="5">2.5.1.87</ecNumber>
    </recommendedName>
</protein>
<keyword evidence="6" id="KW-0808">Transferase</keyword>
<evidence type="ECO:0000256" key="12">
    <source>
        <dbReference type="ARBA" id="ARBA00047353"/>
    </source>
</evidence>
<keyword evidence="14" id="KW-0732">Signal</keyword>
<dbReference type="GO" id="GO:0045547">
    <property type="term" value="F:ditrans,polycis-polyprenyl diphosphate synthase [(2E,6E)-farnesyl diphosphate specific] activity"/>
    <property type="evidence" value="ECO:0007669"/>
    <property type="project" value="UniProtKB-EC"/>
</dbReference>
<evidence type="ECO:0000256" key="2">
    <source>
        <dbReference type="ARBA" id="ARBA00004586"/>
    </source>
</evidence>
<dbReference type="InParanoid" id="S8G0D5"/>
<gene>
    <name evidence="15" type="ORF">FOMPIDRAFT_1114818</name>
</gene>
<dbReference type="InterPro" id="IPR038887">
    <property type="entry name" value="Nus1/NgBR"/>
</dbReference>
<proteinExistence type="inferred from homology"/>
<dbReference type="GO" id="GO:0005789">
    <property type="term" value="C:endoplasmic reticulum membrane"/>
    <property type="evidence" value="ECO:0007669"/>
    <property type="project" value="UniProtKB-SubCell"/>
</dbReference>
<dbReference type="Gene3D" id="3.40.1180.10">
    <property type="entry name" value="Decaprenyl diphosphate synthase-like"/>
    <property type="match status" value="1"/>
</dbReference>
<dbReference type="FunCoup" id="S8G0D5">
    <property type="interactions" value="255"/>
</dbReference>
<keyword evidence="7" id="KW-0812">Transmembrane</keyword>
<dbReference type="PANTHER" id="PTHR21528">
    <property type="entry name" value="DEHYDRODOLICHYL DIPHOSPHATE SYNTHASE COMPLEX SUBUNIT NUS1"/>
    <property type="match status" value="1"/>
</dbReference>
<organism evidence="15 16">
    <name type="scientific">Fomitopsis schrenkii</name>
    <name type="common">Brown rot fungus</name>
    <dbReference type="NCBI Taxonomy" id="2126942"/>
    <lineage>
        <taxon>Eukaryota</taxon>
        <taxon>Fungi</taxon>
        <taxon>Dikarya</taxon>
        <taxon>Basidiomycota</taxon>
        <taxon>Agaricomycotina</taxon>
        <taxon>Agaricomycetes</taxon>
        <taxon>Polyporales</taxon>
        <taxon>Fomitopsis</taxon>
    </lineage>
</organism>
<dbReference type="Proteomes" id="UP000015241">
    <property type="component" value="Unassembled WGS sequence"/>
</dbReference>
<evidence type="ECO:0000256" key="14">
    <source>
        <dbReference type="SAM" id="SignalP"/>
    </source>
</evidence>
<dbReference type="HOGENOM" id="CLU_080749_0_0_1"/>
<dbReference type="SUPFAM" id="SSF64005">
    <property type="entry name" value="Undecaprenyl diphosphate synthase"/>
    <property type="match status" value="2"/>
</dbReference>
<dbReference type="InterPro" id="IPR036424">
    <property type="entry name" value="UPP_synth-like_sf"/>
</dbReference>
<comment type="pathway">
    <text evidence="3">Protein modification; protein glycosylation.</text>
</comment>
<feature type="chain" id="PRO_5004564163" description="ditrans,polycis-polyprenyl diphosphate synthase [(2E,6E)-farnesyldiphosphate specific]" evidence="14">
    <location>
        <begin position="23"/>
        <end position="327"/>
    </location>
</feature>
<evidence type="ECO:0000256" key="11">
    <source>
        <dbReference type="ARBA" id="ARBA00023136"/>
    </source>
</evidence>
<keyword evidence="10" id="KW-1133">Transmembrane helix</keyword>
<keyword evidence="16" id="KW-1185">Reference proteome</keyword>
<evidence type="ECO:0000313" key="16">
    <source>
        <dbReference type="Proteomes" id="UP000015241"/>
    </source>
</evidence>
<comment type="cofactor">
    <cofactor evidence="1">
        <name>Mg(2+)</name>
        <dbReference type="ChEBI" id="CHEBI:18420"/>
    </cofactor>
</comment>
<evidence type="ECO:0000256" key="9">
    <source>
        <dbReference type="ARBA" id="ARBA00022842"/>
    </source>
</evidence>
<evidence type="ECO:0000256" key="1">
    <source>
        <dbReference type="ARBA" id="ARBA00001946"/>
    </source>
</evidence>
<evidence type="ECO:0000256" key="7">
    <source>
        <dbReference type="ARBA" id="ARBA00022692"/>
    </source>
</evidence>
<evidence type="ECO:0000256" key="10">
    <source>
        <dbReference type="ARBA" id="ARBA00022989"/>
    </source>
</evidence>
<reference evidence="15 16" key="1">
    <citation type="journal article" date="2012" name="Science">
        <title>The Paleozoic origin of enzymatic lignin decomposition reconstructed from 31 fungal genomes.</title>
        <authorList>
            <person name="Floudas D."/>
            <person name="Binder M."/>
            <person name="Riley R."/>
            <person name="Barry K."/>
            <person name="Blanchette R.A."/>
            <person name="Henrissat B."/>
            <person name="Martinez A.T."/>
            <person name="Otillar R."/>
            <person name="Spatafora J.W."/>
            <person name="Yadav J.S."/>
            <person name="Aerts A."/>
            <person name="Benoit I."/>
            <person name="Boyd A."/>
            <person name="Carlson A."/>
            <person name="Copeland A."/>
            <person name="Coutinho P.M."/>
            <person name="de Vries R.P."/>
            <person name="Ferreira P."/>
            <person name="Findley K."/>
            <person name="Foster B."/>
            <person name="Gaskell J."/>
            <person name="Glotzer D."/>
            <person name="Gorecki P."/>
            <person name="Heitman J."/>
            <person name="Hesse C."/>
            <person name="Hori C."/>
            <person name="Igarashi K."/>
            <person name="Jurgens J.A."/>
            <person name="Kallen N."/>
            <person name="Kersten P."/>
            <person name="Kohler A."/>
            <person name="Kuees U."/>
            <person name="Kumar T.K.A."/>
            <person name="Kuo A."/>
            <person name="LaButti K."/>
            <person name="Larrondo L.F."/>
            <person name="Lindquist E."/>
            <person name="Ling A."/>
            <person name="Lombard V."/>
            <person name="Lucas S."/>
            <person name="Lundell T."/>
            <person name="Martin R."/>
            <person name="McLaughlin D.J."/>
            <person name="Morgenstern I."/>
            <person name="Morin E."/>
            <person name="Murat C."/>
            <person name="Nagy L.G."/>
            <person name="Nolan M."/>
            <person name="Ohm R.A."/>
            <person name="Patyshakuliyeva A."/>
            <person name="Rokas A."/>
            <person name="Ruiz-Duenas F.J."/>
            <person name="Sabat G."/>
            <person name="Salamov A."/>
            <person name="Samejima M."/>
            <person name="Schmutz J."/>
            <person name="Slot J.C."/>
            <person name="St John F."/>
            <person name="Stenlid J."/>
            <person name="Sun H."/>
            <person name="Sun S."/>
            <person name="Syed K."/>
            <person name="Tsang A."/>
            <person name="Wiebenga A."/>
            <person name="Young D."/>
            <person name="Pisabarro A."/>
            <person name="Eastwood D.C."/>
            <person name="Martin F."/>
            <person name="Cullen D."/>
            <person name="Grigoriev I.V."/>
            <person name="Hibbett D.S."/>
        </authorList>
    </citation>
    <scope>NUCLEOTIDE SEQUENCE</scope>
    <source>
        <strain evidence="16">FP-58527</strain>
    </source>
</reference>
<dbReference type="AlphaFoldDB" id="S8G0D5"/>
<evidence type="ECO:0000256" key="3">
    <source>
        <dbReference type="ARBA" id="ARBA00004922"/>
    </source>
</evidence>
<evidence type="ECO:0000256" key="8">
    <source>
        <dbReference type="ARBA" id="ARBA00022824"/>
    </source>
</evidence>
<dbReference type="EC" id="2.5.1.87" evidence="5"/>
<dbReference type="eggNOG" id="KOG2818">
    <property type="taxonomic scope" value="Eukaryota"/>
</dbReference>
<name>S8G0D5_FOMSC</name>
<evidence type="ECO:0000256" key="4">
    <source>
        <dbReference type="ARBA" id="ARBA00005432"/>
    </source>
</evidence>